<dbReference type="OrthoDB" id="2916942at2"/>
<organism evidence="1 2">
    <name type="scientific">Bacillus manliponensis</name>
    <dbReference type="NCBI Taxonomy" id="574376"/>
    <lineage>
        <taxon>Bacteria</taxon>
        <taxon>Bacillati</taxon>
        <taxon>Bacillota</taxon>
        <taxon>Bacilli</taxon>
        <taxon>Bacillales</taxon>
        <taxon>Bacillaceae</taxon>
        <taxon>Bacillus</taxon>
        <taxon>Bacillus cereus group</taxon>
    </lineage>
</organism>
<evidence type="ECO:0000313" key="1">
    <source>
        <dbReference type="EMBL" id="KEK18028.1"/>
    </source>
</evidence>
<proteinExistence type="predicted"/>
<dbReference type="RefSeq" id="WP_034641923.1">
    <property type="nucleotide sequence ID" value="NZ_CBCSJC010000018.1"/>
</dbReference>
<reference evidence="1 2" key="1">
    <citation type="submission" date="2014-06" db="EMBL/GenBank/DDBJ databases">
        <title>Draft genome sequence of Bacillus manliponensis JCM 15802 (MCCC 1A00708).</title>
        <authorList>
            <person name="Lai Q."/>
            <person name="Liu Y."/>
            <person name="Shao Z."/>
        </authorList>
    </citation>
    <scope>NUCLEOTIDE SEQUENCE [LARGE SCALE GENOMIC DNA]</scope>
    <source>
        <strain evidence="1 2">JCM 15802</strain>
    </source>
</reference>
<name>A0A073K709_9BACI</name>
<dbReference type="eggNOG" id="ENOG5030DWE">
    <property type="taxonomic scope" value="Bacteria"/>
</dbReference>
<keyword evidence="2" id="KW-1185">Reference proteome</keyword>
<evidence type="ECO:0008006" key="3">
    <source>
        <dbReference type="Google" id="ProtNLM"/>
    </source>
</evidence>
<gene>
    <name evidence="1" type="ORF">BAMA_07525</name>
</gene>
<dbReference type="Proteomes" id="UP000027822">
    <property type="component" value="Unassembled WGS sequence"/>
</dbReference>
<protein>
    <recommendedName>
        <fullName evidence="3">Lipoprotein</fullName>
    </recommendedName>
</protein>
<evidence type="ECO:0000313" key="2">
    <source>
        <dbReference type="Proteomes" id="UP000027822"/>
    </source>
</evidence>
<dbReference type="AlphaFoldDB" id="A0A073K709"/>
<accession>A0A073K709</accession>
<comment type="caution">
    <text evidence="1">The sequence shown here is derived from an EMBL/GenBank/DDBJ whole genome shotgun (WGS) entry which is preliminary data.</text>
</comment>
<dbReference type="PROSITE" id="PS51257">
    <property type="entry name" value="PROKAR_LIPOPROTEIN"/>
    <property type="match status" value="1"/>
</dbReference>
<dbReference type="EMBL" id="JOTN01000018">
    <property type="protein sequence ID" value="KEK18028.1"/>
    <property type="molecule type" value="Genomic_DNA"/>
</dbReference>
<sequence length="174" mass="19963">MKYTIWGSVLLGSMLLLTGCVGNEPKKEVTEKVEQPKQSSEDNAEDLKVYNEIHEKYEDKLNKDVNEAMQLWEVANERSGKAIFHPDFKKDVQEVTESALADIEHIRSEIRVPESKKHEHGLYVGFLDESEKALKKLDSLAKDEDVALLRDIEVHLATAVTYYNRFKAEQQSNK</sequence>